<gene>
    <name evidence="8" type="ORF">ABEG18_02520</name>
</gene>
<dbReference type="InterPro" id="IPR037185">
    <property type="entry name" value="EmrE-like"/>
</dbReference>
<evidence type="ECO:0000256" key="3">
    <source>
        <dbReference type="ARBA" id="ARBA00022692"/>
    </source>
</evidence>
<evidence type="ECO:0000256" key="1">
    <source>
        <dbReference type="ARBA" id="ARBA00004141"/>
    </source>
</evidence>
<feature type="transmembrane region" description="Helical" evidence="6">
    <location>
        <begin position="12"/>
        <end position="31"/>
    </location>
</feature>
<dbReference type="GO" id="GO:0016020">
    <property type="term" value="C:membrane"/>
    <property type="evidence" value="ECO:0007669"/>
    <property type="project" value="UniProtKB-SubCell"/>
</dbReference>
<sequence length="298" mass="31348">MKPALRHDLSSAPIWMAMAGAILLTIMDAIMKGLSDRFATIDLVAGRYVFGVVWSVPLAVVVRPPWPGAAMLRAHLLRTLVVVLTALCFFYSLSVLSLVEAVVFSYLAPVFMALLGRVMLGEKVAPAVALAIAVSFAGVLVIAAGKGLGVSTLGRDLWGVAAALAAALFYALAMVMLRARTSSDHLVGIVALQNLIAMAYVLPFSLALGDPGALVAAHWPWLLAAGFLGTFGHLCYAGAFKRAPAAKVGTVEYTNFIWASAIGYIAFRELPTWSAAAGAALIVLGSLILFVKRRPAPA</sequence>
<dbReference type="AlphaFoldDB" id="A0AAU7JHD4"/>
<dbReference type="EMBL" id="CP157484">
    <property type="protein sequence ID" value="XBO39678.1"/>
    <property type="molecule type" value="Genomic_DNA"/>
</dbReference>
<feature type="transmembrane region" description="Helical" evidence="6">
    <location>
        <begin position="43"/>
        <end position="62"/>
    </location>
</feature>
<evidence type="ECO:0000256" key="5">
    <source>
        <dbReference type="ARBA" id="ARBA00023136"/>
    </source>
</evidence>
<dbReference type="InterPro" id="IPR000620">
    <property type="entry name" value="EamA_dom"/>
</dbReference>
<evidence type="ECO:0000259" key="7">
    <source>
        <dbReference type="Pfam" id="PF00892"/>
    </source>
</evidence>
<dbReference type="Pfam" id="PF00892">
    <property type="entry name" value="EamA"/>
    <property type="match status" value="2"/>
</dbReference>
<evidence type="ECO:0000256" key="4">
    <source>
        <dbReference type="ARBA" id="ARBA00022989"/>
    </source>
</evidence>
<protein>
    <submittedName>
        <fullName evidence="8">DMT family transporter</fullName>
    </submittedName>
</protein>
<reference evidence="8" key="1">
    <citation type="submission" date="2024-05" db="EMBL/GenBank/DDBJ databases">
        <authorList>
            <person name="Kim S."/>
            <person name="Heo J."/>
            <person name="Choi H."/>
            <person name="Choi Y."/>
            <person name="Kwon S.-W."/>
            <person name="Kim Y."/>
        </authorList>
    </citation>
    <scope>NUCLEOTIDE SEQUENCE</scope>
    <source>
        <strain evidence="8">KACC 23698</strain>
    </source>
</reference>
<keyword evidence="5 6" id="KW-0472">Membrane</keyword>
<feature type="transmembrane region" description="Helical" evidence="6">
    <location>
        <begin position="74"/>
        <end position="95"/>
    </location>
</feature>
<feature type="transmembrane region" description="Helical" evidence="6">
    <location>
        <begin position="101"/>
        <end position="120"/>
    </location>
</feature>
<feature type="transmembrane region" description="Helical" evidence="6">
    <location>
        <begin position="219"/>
        <end position="239"/>
    </location>
</feature>
<feature type="transmembrane region" description="Helical" evidence="6">
    <location>
        <begin position="273"/>
        <end position="291"/>
    </location>
</feature>
<comment type="similarity">
    <text evidence="2">Belongs to the drug/metabolite transporter (DMT) superfamily. 10 TMS drug/metabolite exporter (DME) (TC 2.A.7.3) family.</text>
</comment>
<feature type="transmembrane region" description="Helical" evidence="6">
    <location>
        <begin position="251"/>
        <end position="267"/>
    </location>
</feature>
<dbReference type="PANTHER" id="PTHR22911:SF6">
    <property type="entry name" value="SOLUTE CARRIER FAMILY 35 MEMBER G1"/>
    <property type="match status" value="1"/>
</dbReference>
<feature type="transmembrane region" description="Helical" evidence="6">
    <location>
        <begin position="157"/>
        <end position="177"/>
    </location>
</feature>
<evidence type="ECO:0000256" key="6">
    <source>
        <dbReference type="SAM" id="Phobius"/>
    </source>
</evidence>
<comment type="subcellular location">
    <subcellularLocation>
        <location evidence="1">Membrane</location>
        <topology evidence="1">Multi-pass membrane protein</topology>
    </subcellularLocation>
</comment>
<feature type="domain" description="EamA" evidence="7">
    <location>
        <begin position="14"/>
        <end position="143"/>
    </location>
</feature>
<name>A0AAU7JHD4_9HYPH</name>
<keyword evidence="3 6" id="KW-0812">Transmembrane</keyword>
<dbReference type="SUPFAM" id="SSF103481">
    <property type="entry name" value="Multidrug resistance efflux transporter EmrE"/>
    <property type="match status" value="2"/>
</dbReference>
<organism evidence="8">
    <name type="scientific">Alsobacter sp. KACC 23698</name>
    <dbReference type="NCBI Taxonomy" id="3149229"/>
    <lineage>
        <taxon>Bacteria</taxon>
        <taxon>Pseudomonadati</taxon>
        <taxon>Pseudomonadota</taxon>
        <taxon>Alphaproteobacteria</taxon>
        <taxon>Hyphomicrobiales</taxon>
        <taxon>Alsobacteraceae</taxon>
        <taxon>Alsobacter</taxon>
    </lineage>
</organism>
<evidence type="ECO:0000313" key="8">
    <source>
        <dbReference type="EMBL" id="XBO39678.1"/>
    </source>
</evidence>
<feature type="transmembrane region" description="Helical" evidence="6">
    <location>
        <begin position="127"/>
        <end position="145"/>
    </location>
</feature>
<dbReference type="PANTHER" id="PTHR22911">
    <property type="entry name" value="ACYL-MALONYL CONDENSING ENZYME-RELATED"/>
    <property type="match status" value="1"/>
</dbReference>
<feature type="domain" description="EamA" evidence="7">
    <location>
        <begin position="157"/>
        <end position="290"/>
    </location>
</feature>
<accession>A0AAU7JHD4</accession>
<proteinExistence type="inferred from homology"/>
<evidence type="ECO:0000256" key="2">
    <source>
        <dbReference type="ARBA" id="ARBA00009853"/>
    </source>
</evidence>
<keyword evidence="4 6" id="KW-1133">Transmembrane helix</keyword>
<dbReference type="RefSeq" id="WP_406856524.1">
    <property type="nucleotide sequence ID" value="NZ_CP157484.1"/>
</dbReference>
<feature type="transmembrane region" description="Helical" evidence="6">
    <location>
        <begin position="186"/>
        <end position="207"/>
    </location>
</feature>